<dbReference type="CDD" id="cd16439">
    <property type="entry name" value="beta_Kdo_transferase_KpsC_2"/>
    <property type="match status" value="1"/>
</dbReference>
<dbReference type="GO" id="GO:0015774">
    <property type="term" value="P:polysaccharide transport"/>
    <property type="evidence" value="ECO:0007669"/>
    <property type="project" value="InterPro"/>
</dbReference>
<evidence type="ECO:0008006" key="3">
    <source>
        <dbReference type="Google" id="ProtNLM"/>
    </source>
</evidence>
<dbReference type="InterPro" id="IPR007833">
    <property type="entry name" value="Capsule_polysaccharide_synth"/>
</dbReference>
<dbReference type="KEGG" id="tmk:QGN29_00895"/>
<dbReference type="CDD" id="cd16440">
    <property type="entry name" value="beta_Kdo_transferase_KpsC_1"/>
    <property type="match status" value="1"/>
</dbReference>
<dbReference type="EMBL" id="CP123872">
    <property type="protein sequence ID" value="WND02919.1"/>
    <property type="molecule type" value="Genomic_DNA"/>
</dbReference>
<proteinExistence type="predicted"/>
<name>A0AA52H9H6_9PROT</name>
<dbReference type="Proteomes" id="UP001268683">
    <property type="component" value="Chromosome"/>
</dbReference>
<keyword evidence="2" id="KW-1185">Reference proteome</keyword>
<accession>A0AA52H9H6</accession>
<organism evidence="1 2">
    <name type="scientific">Temperatibacter marinus</name>
    <dbReference type="NCBI Taxonomy" id="1456591"/>
    <lineage>
        <taxon>Bacteria</taxon>
        <taxon>Pseudomonadati</taxon>
        <taxon>Pseudomonadota</taxon>
        <taxon>Alphaproteobacteria</taxon>
        <taxon>Kordiimonadales</taxon>
        <taxon>Temperatibacteraceae</taxon>
        <taxon>Temperatibacter</taxon>
    </lineage>
</organism>
<sequence length="690" mass="78286">MARAFTKSRGIKKDPMIRAALEMPLFKDFSKAGSEDGDVIVGWGQKDNTRRARALARQKGLPYIRLEDGFISYLSHPEIDDRRISLIMDQTGIYYDARKPSDLENLLKDRHWFDETLKAQSERAMHRIRQWKITKYNHASNDLSEETQLSILKAKESQKEIILLVDQTFGDKGIEYGLADENSFEEMVRSAKENHPSALFIIKTHPDVVLGKKKGYLNQLKTLKDMDHYISTDHVPPLTLINQVDHVYTVTSQMGFEALLCKKPVHCFGMPFYAGWGLTYDRLNCPRRSETVTLEELFAAAFIVYPIYVCPYSKKRCSLEQILDYLIADKQMPRLKARRVIAADFSLWKKGFIGDFIQGSDADIVWIKRGHVLNFAYKPGDALLVWGQKFQEFRHHFPDFLDIWRIEDGFLRSIGLGSDLRRPASLVLDKIGMYYDASSPSALENFLSNHDFSVEDRARATAFIAKMKAGRLSKYNVGKKLTKTFDNQGKSIILVTGQVEGDASLAAGSPKIKDNASLLQTVRKNNPNDYIIYKAHPDVLGGNRAGKVCRKTLEKCADAVVDDVDIQDCIQIADSVHVMTSGSGLEAMMMGKEVQCYGMPFYAGWGLTVDHLQTDRRGRTLTLEDIIYAAYIVYPTYVSWPSGARSSPEALLGEIKSAKRKNNAVEVRGFWSRLRSYLRKGLYLTEALLK</sequence>
<dbReference type="RefSeq" id="WP_310798759.1">
    <property type="nucleotide sequence ID" value="NZ_CP123872.1"/>
</dbReference>
<dbReference type="Pfam" id="PF05159">
    <property type="entry name" value="Capsule_synth"/>
    <property type="match status" value="3"/>
</dbReference>
<dbReference type="GO" id="GO:0000271">
    <property type="term" value="P:polysaccharide biosynthetic process"/>
    <property type="evidence" value="ECO:0007669"/>
    <property type="project" value="InterPro"/>
</dbReference>
<evidence type="ECO:0000313" key="1">
    <source>
        <dbReference type="EMBL" id="WND02919.1"/>
    </source>
</evidence>
<reference evidence="1" key="1">
    <citation type="submission" date="2023-04" db="EMBL/GenBank/DDBJ databases">
        <title>Complete genome sequence of Temperatibacter marinus.</title>
        <authorList>
            <person name="Rong J.-C."/>
            <person name="Yi M.-L."/>
            <person name="Zhao Q."/>
        </authorList>
    </citation>
    <scope>NUCLEOTIDE SEQUENCE</scope>
    <source>
        <strain evidence="1">NBRC 110045</strain>
    </source>
</reference>
<evidence type="ECO:0000313" key="2">
    <source>
        <dbReference type="Proteomes" id="UP001268683"/>
    </source>
</evidence>
<gene>
    <name evidence="1" type="ORF">QGN29_00895</name>
</gene>
<protein>
    <recommendedName>
        <fullName evidence="3">Capsule polysaccharide biosynthesis protein</fullName>
    </recommendedName>
</protein>
<dbReference type="AlphaFoldDB" id="A0AA52H9H6"/>